<reference evidence="1 2" key="1">
    <citation type="submission" date="2019-05" db="EMBL/GenBank/DDBJ databases">
        <title>Nesterenkonia sp. GY239, isolated from the Southern Atlantic Ocean.</title>
        <authorList>
            <person name="Zhang G."/>
        </authorList>
    </citation>
    <scope>NUCLEOTIDE SEQUENCE [LARGE SCALE GENOMIC DNA]</scope>
    <source>
        <strain evidence="1 2">GY239</strain>
    </source>
</reference>
<dbReference type="AlphaFoldDB" id="A0A5R9AAV0"/>
<name>A0A5R9AAV0_9MICC</name>
<protein>
    <recommendedName>
        <fullName evidence="3">Type IV toxin-antitoxin system AbiEi family antitoxin domain-containing protein</fullName>
    </recommendedName>
</protein>
<dbReference type="OrthoDB" id="5517693at2"/>
<comment type="caution">
    <text evidence="1">The sequence shown here is derived from an EMBL/GenBank/DDBJ whole genome shotgun (WGS) entry which is preliminary data.</text>
</comment>
<proteinExistence type="predicted"/>
<dbReference type="RefSeq" id="WP_138170156.1">
    <property type="nucleotide sequence ID" value="NZ_VAWA01000007.1"/>
</dbReference>
<evidence type="ECO:0000313" key="2">
    <source>
        <dbReference type="Proteomes" id="UP000306544"/>
    </source>
</evidence>
<organism evidence="1 2">
    <name type="scientific">Nesterenkonia sphaerica</name>
    <dbReference type="NCBI Taxonomy" id="1804988"/>
    <lineage>
        <taxon>Bacteria</taxon>
        <taxon>Bacillati</taxon>
        <taxon>Actinomycetota</taxon>
        <taxon>Actinomycetes</taxon>
        <taxon>Micrococcales</taxon>
        <taxon>Micrococcaceae</taxon>
        <taxon>Nesterenkonia</taxon>
    </lineage>
</organism>
<evidence type="ECO:0008006" key="3">
    <source>
        <dbReference type="Google" id="ProtNLM"/>
    </source>
</evidence>
<evidence type="ECO:0000313" key="1">
    <source>
        <dbReference type="EMBL" id="TLP75791.1"/>
    </source>
</evidence>
<accession>A0A5R9AAV0</accession>
<dbReference type="EMBL" id="VAWA01000007">
    <property type="protein sequence ID" value="TLP75791.1"/>
    <property type="molecule type" value="Genomic_DNA"/>
</dbReference>
<keyword evidence="2" id="KW-1185">Reference proteome</keyword>
<dbReference type="Gene3D" id="3.40.960.10">
    <property type="entry name" value="VSR Endonuclease"/>
    <property type="match status" value="1"/>
</dbReference>
<sequence length="380" mass="42240">MTVATQTAARSRMLQLHHGADDSTADRLRNQVNSAKLVRVRRGCFLAAPAWLRSPPWERHLITCLAVGMTTPGVIFCRETALALHGVPLLRTPQAVHLRTHSNSQSGRRRSAAITGAAPRAALVKIWQATFGEDPAGQGWLRRFTGVDTKRVQYPRPLRAGVRSGLDPRAEAAYQRAVKHLEPPLLTHVHPPAVQLRTESLALSVVDTVCHAEFAAAVVILDAVLAGRHTGPMVESDALESWLPCAPSARAQDRWERALAFADPLAESAGESLSRVRIAQAGFQVPRLQYTITVADGKRYRTDFYWPEAKIVGEFDGAMKYTRARALQGAEPAEVVVQEKNRERRIEQQGYRVVRWDWNDLRSPDALRRILSDYGVPRAR</sequence>
<dbReference type="Proteomes" id="UP000306544">
    <property type="component" value="Unassembled WGS sequence"/>
</dbReference>
<gene>
    <name evidence="1" type="ORF">FEF27_07115</name>
</gene>